<keyword evidence="3" id="KW-1185">Reference proteome</keyword>
<feature type="compositionally biased region" description="Polar residues" evidence="1">
    <location>
        <begin position="32"/>
        <end position="41"/>
    </location>
</feature>
<reference evidence="2 3" key="1">
    <citation type="submission" date="2024-05" db="EMBL/GenBank/DDBJ databases">
        <title>Haplotype-resolved chromosome-level genome assembly of Huyou (Citrus changshanensis).</title>
        <authorList>
            <person name="Miao C."/>
            <person name="Chen W."/>
            <person name="Wu Y."/>
            <person name="Wang L."/>
            <person name="Zhao S."/>
            <person name="Grierson D."/>
            <person name="Xu C."/>
            <person name="Chen K."/>
        </authorList>
    </citation>
    <scope>NUCLEOTIDE SEQUENCE [LARGE SCALE GENOMIC DNA]</scope>
    <source>
        <strain evidence="2">01-14</strain>
        <tissue evidence="2">Leaf</tissue>
    </source>
</reference>
<feature type="compositionally biased region" description="Low complexity" evidence="1">
    <location>
        <begin position="42"/>
        <end position="51"/>
    </location>
</feature>
<feature type="compositionally biased region" description="Basic and acidic residues" evidence="1">
    <location>
        <begin position="1"/>
        <end position="12"/>
    </location>
</feature>
<sequence length="90" mass="10060">MKKSLDPAKTDSKTFQALITNNPDSLRKEAPRTSQLPYKNASSYRPFPPSSRSTVLGFPIEIIKSVRTPTSSANSKRRCIRSFSFCSVSF</sequence>
<name>A0AAP0M4R1_9ROSI</name>
<comment type="caution">
    <text evidence="2">The sequence shown here is derived from an EMBL/GenBank/DDBJ whole genome shotgun (WGS) entry which is preliminary data.</text>
</comment>
<evidence type="ECO:0000256" key="1">
    <source>
        <dbReference type="SAM" id="MobiDB-lite"/>
    </source>
</evidence>
<evidence type="ECO:0000313" key="3">
    <source>
        <dbReference type="Proteomes" id="UP001428341"/>
    </source>
</evidence>
<gene>
    <name evidence="2" type="ORF">WN944_012970</name>
</gene>
<evidence type="ECO:0000313" key="2">
    <source>
        <dbReference type="EMBL" id="KAK9197787.1"/>
    </source>
</evidence>
<organism evidence="2 3">
    <name type="scientific">Citrus x changshan-huyou</name>
    <dbReference type="NCBI Taxonomy" id="2935761"/>
    <lineage>
        <taxon>Eukaryota</taxon>
        <taxon>Viridiplantae</taxon>
        <taxon>Streptophyta</taxon>
        <taxon>Embryophyta</taxon>
        <taxon>Tracheophyta</taxon>
        <taxon>Spermatophyta</taxon>
        <taxon>Magnoliopsida</taxon>
        <taxon>eudicotyledons</taxon>
        <taxon>Gunneridae</taxon>
        <taxon>Pentapetalae</taxon>
        <taxon>rosids</taxon>
        <taxon>malvids</taxon>
        <taxon>Sapindales</taxon>
        <taxon>Rutaceae</taxon>
        <taxon>Aurantioideae</taxon>
        <taxon>Citrus</taxon>
    </lineage>
</organism>
<accession>A0AAP0M4R1</accession>
<protein>
    <submittedName>
        <fullName evidence="2">Uncharacterized protein</fullName>
    </submittedName>
</protein>
<feature type="region of interest" description="Disordered" evidence="1">
    <location>
        <begin position="1"/>
        <end position="51"/>
    </location>
</feature>
<dbReference type="EMBL" id="JBCGBO010000005">
    <property type="protein sequence ID" value="KAK9197787.1"/>
    <property type="molecule type" value="Genomic_DNA"/>
</dbReference>
<dbReference type="AlphaFoldDB" id="A0AAP0M4R1"/>
<proteinExistence type="predicted"/>
<feature type="compositionally biased region" description="Polar residues" evidence="1">
    <location>
        <begin position="13"/>
        <end position="24"/>
    </location>
</feature>
<dbReference type="Proteomes" id="UP001428341">
    <property type="component" value="Unassembled WGS sequence"/>
</dbReference>